<feature type="binding site" evidence="9">
    <location>
        <begin position="490"/>
        <end position="493"/>
    </location>
    <ligand>
        <name>GMP</name>
        <dbReference type="ChEBI" id="CHEBI:58115"/>
    </ligand>
</feature>
<evidence type="ECO:0000256" key="9">
    <source>
        <dbReference type="PIRSR" id="PIRSR601233-2"/>
    </source>
</evidence>
<evidence type="ECO:0000256" key="6">
    <source>
        <dbReference type="ARBA" id="ARBA00023211"/>
    </source>
</evidence>
<name>A0A818JFX4_9BILA</name>
<evidence type="ECO:0000256" key="11">
    <source>
        <dbReference type="SAM" id="SignalP"/>
    </source>
</evidence>
<evidence type="ECO:0000256" key="5">
    <source>
        <dbReference type="ARBA" id="ARBA00023134"/>
    </source>
</evidence>
<dbReference type="Pfam" id="PF01139">
    <property type="entry name" value="RtcB"/>
    <property type="match status" value="1"/>
</dbReference>
<evidence type="ECO:0000313" key="13">
    <source>
        <dbReference type="Proteomes" id="UP000663868"/>
    </source>
</evidence>
<dbReference type="PANTHER" id="PTHR43749">
    <property type="entry name" value="RNA-SPLICING LIGASE RTCB"/>
    <property type="match status" value="1"/>
</dbReference>
<comment type="caution">
    <text evidence="12">The sequence shown here is derived from an EMBL/GenBank/DDBJ whole genome shotgun (WGS) entry which is preliminary data.</text>
</comment>
<protein>
    <recommendedName>
        <fullName evidence="1">3'-phosphate/5'-hydroxy nucleic acid ligase</fullName>
        <ecNumber evidence="1">6.5.1.8</ecNumber>
    </recommendedName>
</protein>
<dbReference type="PANTHER" id="PTHR43749:SF2">
    <property type="entry name" value="RNA-SPLICING LIGASE RTCB"/>
    <property type="match status" value="1"/>
</dbReference>
<accession>A0A818JFX4</accession>
<reference evidence="12" key="1">
    <citation type="submission" date="2021-02" db="EMBL/GenBank/DDBJ databases">
        <authorList>
            <person name="Nowell W R."/>
        </authorList>
    </citation>
    <scope>NUCLEOTIDE SEQUENCE</scope>
</reference>
<evidence type="ECO:0000256" key="10">
    <source>
        <dbReference type="PIRSR" id="PIRSR601233-3"/>
    </source>
</evidence>
<comment type="catalytic activity">
    <reaction evidence="7">
        <text>a 3'-end 3'-phospho-ribonucleotide-RNA + a 5'-end dephospho-ribonucleoside-RNA + GTP = a ribonucleotidyl-ribonucleotide-RNA + GMP + diphosphate</text>
        <dbReference type="Rhea" id="RHEA:68076"/>
        <dbReference type="Rhea" id="RHEA-COMP:10463"/>
        <dbReference type="Rhea" id="RHEA-COMP:13936"/>
        <dbReference type="Rhea" id="RHEA-COMP:17355"/>
        <dbReference type="ChEBI" id="CHEBI:33019"/>
        <dbReference type="ChEBI" id="CHEBI:37565"/>
        <dbReference type="ChEBI" id="CHEBI:58115"/>
        <dbReference type="ChEBI" id="CHEBI:83062"/>
        <dbReference type="ChEBI" id="CHEBI:138284"/>
        <dbReference type="ChEBI" id="CHEBI:173118"/>
        <dbReference type="EC" id="6.5.1.8"/>
    </reaction>
</comment>
<feature type="binding site" evidence="9">
    <location>
        <begin position="428"/>
        <end position="429"/>
    </location>
    <ligand>
        <name>GMP</name>
        <dbReference type="ChEBI" id="CHEBI:58115"/>
    </ligand>
</feature>
<organism evidence="12 13">
    <name type="scientific">Adineta steineri</name>
    <dbReference type="NCBI Taxonomy" id="433720"/>
    <lineage>
        <taxon>Eukaryota</taxon>
        <taxon>Metazoa</taxon>
        <taxon>Spiralia</taxon>
        <taxon>Gnathifera</taxon>
        <taxon>Rotifera</taxon>
        <taxon>Eurotatoria</taxon>
        <taxon>Bdelloidea</taxon>
        <taxon>Adinetida</taxon>
        <taxon>Adinetidae</taxon>
        <taxon>Adineta</taxon>
    </lineage>
</organism>
<dbReference type="InterPro" id="IPR036025">
    <property type="entry name" value="RtcB-like_sf"/>
</dbReference>
<feature type="chain" id="PRO_5032919804" description="3'-phosphate/5'-hydroxy nucleic acid ligase" evidence="11">
    <location>
        <begin position="18"/>
        <end position="577"/>
    </location>
</feature>
<dbReference type="Gene3D" id="3.90.1860.10">
    <property type="entry name" value="tRNA-splicing ligase RtcB"/>
    <property type="match status" value="1"/>
</dbReference>
<evidence type="ECO:0000313" key="12">
    <source>
        <dbReference type="EMBL" id="CAF3538779.1"/>
    </source>
</evidence>
<dbReference type="GO" id="GO:0030145">
    <property type="term" value="F:manganese ion binding"/>
    <property type="evidence" value="ECO:0007669"/>
    <property type="project" value="TreeGrafter"/>
</dbReference>
<dbReference type="GO" id="GO:0005525">
    <property type="term" value="F:GTP binding"/>
    <property type="evidence" value="ECO:0007669"/>
    <property type="project" value="UniProtKB-KW"/>
</dbReference>
<dbReference type="InterPro" id="IPR001233">
    <property type="entry name" value="RtcB"/>
</dbReference>
<keyword evidence="3 10" id="KW-0479">Metal-binding</keyword>
<feature type="binding site" evidence="10">
    <location>
        <position position="321"/>
    </location>
    <ligand>
        <name>Mn(2+)</name>
        <dbReference type="ChEBI" id="CHEBI:29035"/>
        <label>1</label>
    </ligand>
</feature>
<keyword evidence="6 10" id="KW-0464">Manganese</keyword>
<comment type="cofactor">
    <cofactor evidence="10">
        <name>Mn(2+)</name>
        <dbReference type="ChEBI" id="CHEBI:29035"/>
    </cofactor>
    <text evidence="10">Binds 2 manganese ions per subunit.</text>
</comment>
<dbReference type="EC" id="6.5.1.8" evidence="1"/>
<feature type="active site" description="GMP-histidine intermediate" evidence="8">
    <location>
        <position position="490"/>
    </location>
</feature>
<feature type="binding site" evidence="9">
    <location>
        <position position="560"/>
    </location>
    <ligand>
        <name>GMP</name>
        <dbReference type="ChEBI" id="CHEBI:58115"/>
    </ligand>
</feature>
<evidence type="ECO:0000256" key="4">
    <source>
        <dbReference type="ARBA" id="ARBA00022741"/>
    </source>
</evidence>
<evidence type="ECO:0000256" key="2">
    <source>
        <dbReference type="ARBA" id="ARBA00022598"/>
    </source>
</evidence>
<dbReference type="Proteomes" id="UP000663868">
    <property type="component" value="Unassembled WGS sequence"/>
</dbReference>
<evidence type="ECO:0000256" key="7">
    <source>
        <dbReference type="ARBA" id="ARBA00047746"/>
    </source>
</evidence>
<dbReference type="EMBL" id="CAJOBB010000060">
    <property type="protein sequence ID" value="CAF3538779.1"/>
    <property type="molecule type" value="Genomic_DNA"/>
</dbReference>
<feature type="binding site" evidence="10">
    <location>
        <position position="338"/>
    </location>
    <ligand>
        <name>Mn(2+)</name>
        <dbReference type="ChEBI" id="CHEBI:29035"/>
        <label>2</label>
    </ligand>
</feature>
<dbReference type="GO" id="GO:0170057">
    <property type="term" value="F:RNA ligase (GTP) activity"/>
    <property type="evidence" value="ECO:0007669"/>
    <property type="project" value="UniProtKB-EC"/>
</dbReference>
<feature type="binding site" evidence="10">
    <location>
        <position position="428"/>
    </location>
    <ligand>
        <name>Mn(2+)</name>
        <dbReference type="ChEBI" id="CHEBI:29035"/>
        <label>2</label>
    </ligand>
</feature>
<dbReference type="InterPro" id="IPR052915">
    <property type="entry name" value="RtcB-like"/>
</dbReference>
<dbReference type="SUPFAM" id="SSF103365">
    <property type="entry name" value="Hypothetical protein PH1602"/>
    <property type="match status" value="1"/>
</dbReference>
<keyword evidence="4 9" id="KW-0547">Nucleotide-binding</keyword>
<feature type="binding site" evidence="9">
    <location>
        <begin position="320"/>
        <end position="324"/>
    </location>
    <ligand>
        <name>GMP</name>
        <dbReference type="ChEBI" id="CHEBI:58115"/>
    </ligand>
</feature>
<feature type="signal peptide" evidence="11">
    <location>
        <begin position="1"/>
        <end position="17"/>
    </location>
</feature>
<feature type="binding site" evidence="9">
    <location>
        <begin position="466"/>
        <end position="469"/>
    </location>
    <ligand>
        <name>GMP</name>
        <dbReference type="ChEBI" id="CHEBI:58115"/>
    </ligand>
</feature>
<evidence type="ECO:0000256" key="1">
    <source>
        <dbReference type="ARBA" id="ARBA00012726"/>
    </source>
</evidence>
<dbReference type="GO" id="GO:0003909">
    <property type="term" value="F:DNA ligase activity"/>
    <property type="evidence" value="ECO:0007669"/>
    <property type="project" value="TreeGrafter"/>
</dbReference>
<dbReference type="GO" id="GO:0042245">
    <property type="term" value="P:RNA repair"/>
    <property type="evidence" value="ECO:0007669"/>
    <property type="project" value="TreeGrafter"/>
</dbReference>
<dbReference type="GO" id="GO:0006281">
    <property type="term" value="P:DNA repair"/>
    <property type="evidence" value="ECO:0007669"/>
    <property type="project" value="TreeGrafter"/>
</dbReference>
<keyword evidence="5 9" id="KW-0342">GTP-binding</keyword>
<keyword evidence="11" id="KW-0732">Signal</keyword>
<gene>
    <name evidence="12" type="ORF">KXQ929_LOCUS2053</name>
</gene>
<dbReference type="GO" id="GO:0006396">
    <property type="term" value="P:RNA processing"/>
    <property type="evidence" value="ECO:0007669"/>
    <property type="project" value="InterPro"/>
</dbReference>
<sequence>MKSIIIFIVFIISYCYAEDVLGGWKVSDDQSLKEECIQKALVNIQGAQNGGVGQSQVSDSTCRTQVVSGLNIKCTFTLSGKQWECKYYKSFIGTRETQLEGCALANNSGDPENPTAFNEDGLDDDDLIDAIRSFFRLTHTRYFSKLINEKDINEKNIHCSIADPSIPLPLIISTSGVPIHLYTRELEPQALKQLIVLAESGIVKGFVAAMADVHVGVGATIGTVFASTTHVSPYAVGADIGCGMIAAPIHGLTLNKLKESWKKEIQQKIKIAIPTGHDARVKAHKKTENIIRNLGACTNYLKSQISDITKKQLGTLGSGNHFLEILYDENEQIWIMLHSGSRRIGKETCDYYHGIAGHQMSKHRLPVINELKYLEIDSSEGQNYLIDMRWCLNYAEQNRRIMLDELCSIIKSVTGFETDLKQMVNIHHNYCQQENVCFNNSEEEEFVWVTRKGATSARKGQLGIIPGSMGTGSFIVEGLGNSLSFYSCSHGAGRLMSRTMAMKQISQQSFEQAMKGIVSDTNAALRDEAPQAYKDLTTVMNNQESLVKIVHRLKPLINVKGMSERNIRYSKKSKKKN</sequence>
<evidence type="ECO:0000256" key="3">
    <source>
        <dbReference type="ARBA" id="ARBA00022723"/>
    </source>
</evidence>
<proteinExistence type="predicted"/>
<evidence type="ECO:0000256" key="8">
    <source>
        <dbReference type="PIRSR" id="PIRSR601233-1"/>
    </source>
</evidence>
<dbReference type="AlphaFoldDB" id="A0A818JFX4"/>
<feature type="binding site" evidence="9">
    <location>
        <position position="473"/>
    </location>
    <ligand>
        <name>GMP</name>
        <dbReference type="ChEBI" id="CHEBI:58115"/>
    </ligand>
</feature>
<keyword evidence="2" id="KW-0436">Ligase</keyword>
<feature type="binding site" evidence="10">
    <location>
        <position position="239"/>
    </location>
    <ligand>
        <name>Mn(2+)</name>
        <dbReference type="ChEBI" id="CHEBI:29035"/>
        <label>1</label>
    </ligand>
</feature>